<evidence type="ECO:0000256" key="4">
    <source>
        <dbReference type="ARBA" id="ARBA00012477"/>
    </source>
</evidence>
<dbReference type="Proteomes" id="UP001489004">
    <property type="component" value="Unassembled WGS sequence"/>
</dbReference>
<dbReference type="InterPro" id="IPR036866">
    <property type="entry name" value="RibonucZ/Hydroxyglut_hydro"/>
</dbReference>
<organism evidence="11 12">
    <name type="scientific">[Myrmecia] bisecta</name>
    <dbReference type="NCBI Taxonomy" id="41462"/>
    <lineage>
        <taxon>Eukaryota</taxon>
        <taxon>Viridiplantae</taxon>
        <taxon>Chlorophyta</taxon>
        <taxon>core chlorophytes</taxon>
        <taxon>Trebouxiophyceae</taxon>
        <taxon>Trebouxiales</taxon>
        <taxon>Trebouxiaceae</taxon>
        <taxon>Myrmecia</taxon>
    </lineage>
</organism>
<keyword evidence="8" id="KW-0255">Endonuclease</keyword>
<reference evidence="11 12" key="1">
    <citation type="journal article" date="2024" name="Nat. Commun.">
        <title>Phylogenomics reveals the evolutionary origins of lichenization in chlorophyte algae.</title>
        <authorList>
            <person name="Puginier C."/>
            <person name="Libourel C."/>
            <person name="Otte J."/>
            <person name="Skaloud P."/>
            <person name="Haon M."/>
            <person name="Grisel S."/>
            <person name="Petersen M."/>
            <person name="Berrin J.G."/>
            <person name="Delaux P.M."/>
            <person name="Dal Grande F."/>
            <person name="Keller J."/>
        </authorList>
    </citation>
    <scope>NUCLEOTIDE SEQUENCE [LARGE SCALE GENOMIC DNA]</scope>
    <source>
        <strain evidence="11 12">SAG 2043</strain>
    </source>
</reference>
<dbReference type="Gene3D" id="3.60.15.10">
    <property type="entry name" value="Ribonuclease Z/Hydroxyacylglutathione hydrolase-like"/>
    <property type="match status" value="1"/>
</dbReference>
<evidence type="ECO:0000256" key="5">
    <source>
        <dbReference type="ARBA" id="ARBA00022694"/>
    </source>
</evidence>
<dbReference type="GO" id="GO:0042781">
    <property type="term" value="F:3'-tRNA processing endoribonuclease activity"/>
    <property type="evidence" value="ECO:0007669"/>
    <property type="project" value="UniProtKB-EC"/>
</dbReference>
<sequence length="117" mass="13183">MESHAGWKLAFSGNSCPCKQLVEAAKDATVLIHEATFENALQEEALAKNHSLTHEAIHINQANACRTILTRFSQRYPKMPVINKSFNSTTAIAFDLMTVNLGDLPLLPTWWPRWRCC</sequence>
<dbReference type="GO" id="GO:0005739">
    <property type="term" value="C:mitochondrion"/>
    <property type="evidence" value="ECO:0007669"/>
    <property type="project" value="TreeGrafter"/>
</dbReference>
<comment type="caution">
    <text evidence="11">The sequence shown here is derived from an EMBL/GenBank/DDBJ whole genome shotgun (WGS) entry which is preliminary data.</text>
</comment>
<dbReference type="InterPro" id="IPR047151">
    <property type="entry name" value="RNZ2-like"/>
</dbReference>
<keyword evidence="6" id="KW-0540">Nuclease</keyword>
<dbReference type="GO" id="GO:1990180">
    <property type="term" value="P:mitochondrial tRNA 3'-end processing"/>
    <property type="evidence" value="ECO:0007669"/>
    <property type="project" value="TreeGrafter"/>
</dbReference>
<keyword evidence="12" id="KW-1185">Reference proteome</keyword>
<evidence type="ECO:0000256" key="1">
    <source>
        <dbReference type="ARBA" id="ARBA00000402"/>
    </source>
</evidence>
<evidence type="ECO:0000256" key="9">
    <source>
        <dbReference type="ARBA" id="ARBA00022801"/>
    </source>
</evidence>
<evidence type="ECO:0000256" key="8">
    <source>
        <dbReference type="ARBA" id="ARBA00022759"/>
    </source>
</evidence>
<dbReference type="PANTHER" id="PTHR12553">
    <property type="entry name" value="ZINC PHOSPHODIESTERASE ELAC PROTEIN 2"/>
    <property type="match status" value="1"/>
</dbReference>
<evidence type="ECO:0000256" key="2">
    <source>
        <dbReference type="ARBA" id="ARBA00001947"/>
    </source>
</evidence>
<dbReference type="EMBL" id="JALJOR010000009">
    <property type="protein sequence ID" value="KAK9811361.1"/>
    <property type="molecule type" value="Genomic_DNA"/>
</dbReference>
<comment type="cofactor">
    <cofactor evidence="2">
        <name>Zn(2+)</name>
        <dbReference type="ChEBI" id="CHEBI:29105"/>
    </cofactor>
</comment>
<dbReference type="GO" id="GO:0046872">
    <property type="term" value="F:metal ion binding"/>
    <property type="evidence" value="ECO:0007669"/>
    <property type="project" value="UniProtKB-KW"/>
</dbReference>
<keyword evidence="5" id="KW-0819">tRNA processing</keyword>
<evidence type="ECO:0000256" key="7">
    <source>
        <dbReference type="ARBA" id="ARBA00022723"/>
    </source>
</evidence>
<comment type="catalytic activity">
    <reaction evidence="1">
        <text>Endonucleolytic cleavage of RNA, removing extra 3' nucleotides from tRNA precursor, generating 3' termini of tRNAs. A 3'-hydroxy group is left at the tRNA terminus and a 5'-phosphoryl group is left at the trailer molecule.</text>
        <dbReference type="EC" id="3.1.26.11"/>
    </reaction>
</comment>
<name>A0AAW1PD69_9CHLO</name>
<protein>
    <recommendedName>
        <fullName evidence="4">ribonuclease Z</fullName>
        <ecNumber evidence="4">3.1.26.11</ecNumber>
    </recommendedName>
</protein>
<dbReference type="EC" id="3.1.26.11" evidence="4"/>
<evidence type="ECO:0000313" key="11">
    <source>
        <dbReference type="EMBL" id="KAK9811361.1"/>
    </source>
</evidence>
<gene>
    <name evidence="11" type="ORF">WJX72_002525</name>
</gene>
<keyword evidence="9" id="KW-0378">Hydrolase</keyword>
<comment type="similarity">
    <text evidence="3">Belongs to the RNase Z family.</text>
</comment>
<evidence type="ECO:0000256" key="3">
    <source>
        <dbReference type="ARBA" id="ARBA00007823"/>
    </source>
</evidence>
<accession>A0AAW1PD69</accession>
<evidence type="ECO:0000256" key="6">
    <source>
        <dbReference type="ARBA" id="ARBA00022722"/>
    </source>
</evidence>
<keyword evidence="10" id="KW-0862">Zinc</keyword>
<dbReference type="SUPFAM" id="SSF56281">
    <property type="entry name" value="Metallo-hydrolase/oxidoreductase"/>
    <property type="match status" value="1"/>
</dbReference>
<evidence type="ECO:0000313" key="12">
    <source>
        <dbReference type="Proteomes" id="UP001489004"/>
    </source>
</evidence>
<proteinExistence type="inferred from homology"/>
<dbReference type="AlphaFoldDB" id="A0AAW1PD69"/>
<evidence type="ECO:0000256" key="10">
    <source>
        <dbReference type="ARBA" id="ARBA00022833"/>
    </source>
</evidence>
<keyword evidence="7" id="KW-0479">Metal-binding</keyword>
<dbReference type="PANTHER" id="PTHR12553:SF49">
    <property type="entry name" value="ZINC PHOSPHODIESTERASE ELAC PROTEIN 2"/>
    <property type="match status" value="1"/>
</dbReference>